<keyword evidence="1" id="KW-0433">Leucine-rich repeat</keyword>
<feature type="region of interest" description="Disordered" evidence="3">
    <location>
        <begin position="731"/>
        <end position="772"/>
    </location>
</feature>
<dbReference type="PANTHER" id="PTHR24366:SF96">
    <property type="entry name" value="LEUCINE RICH REPEAT CONTAINING 53"/>
    <property type="match status" value="1"/>
</dbReference>
<dbReference type="Gene3D" id="3.80.10.10">
    <property type="entry name" value="Ribonuclease Inhibitor"/>
    <property type="match status" value="3"/>
</dbReference>
<dbReference type="PANTHER" id="PTHR24366">
    <property type="entry name" value="IG(IMMUNOGLOBULIN) AND LRR(LEUCINE RICH REPEAT) DOMAINS"/>
    <property type="match status" value="1"/>
</dbReference>
<evidence type="ECO:0000256" key="3">
    <source>
        <dbReference type="SAM" id="MobiDB-lite"/>
    </source>
</evidence>
<dbReference type="SMART" id="SM00369">
    <property type="entry name" value="LRR_TYP"/>
    <property type="match status" value="13"/>
</dbReference>
<sequence length="772" mass="87173">MATLLYTIFSFTAGASLHCAVRPEISPCTCAPHNMYANTISVTCEKMESFNHVVNVLQNKFTPDFQIWLRITHSQMLDFDTRQFAEMNMNIKNLRLNFNNLSSVPMETFQNLTKVEVLSLSDNAIQDIPREAFEHMPNLGTLDIARGKIRTIRSNDFGKLKNLQTLVIASNEIELLEKDCFPVTLTSLHIGRNKVPSLNGTLQQLTDMKMLFINGNNLKTLDDELPDAPKLIMLMASHNHLERLPKTVKNLIALDTCYFNDNRLRSLDGLFSHRSSLVRLYLENNDIEYLAQDEFLKSENIDEIQLASNQISSLNKSLLYVTNLRYMNLSHNMLREFSMPEIYGLMKLRLLDLSHNRIEKLTGRNGNIAEMPSLTLLTQLLLGNNLLKSLDGVLAGLGNLRRLILSDNLLENIHAEDFERMEELEILDLSQNRLKSLEAFSKAYLPTLQLLNASHNLMTTTGKDFHGLPVLCTADLSNNEIASMGVELVSNTRCSNHGVVAKLEILLQENPVLCDENLPHLVGMFEMYHARLTGIATCIVPQHLPIPVDSISNNLLQQPPLELLASIMQPNQLHPLSPNQMSMMQAPSIVQIIVPANSIPVHGSLVDKPNIAPISTTAATTQNNNNNNDLNDTRNDDEFELQTQEPLRSSIPQASTTPYQEVDREDDIDEMVLNEEDSSDYQENEERSKKQRDRSDFRYVESFEGEKSNIPMRRYEPDSESELKNVINENFSQIPSVLPVPKALSSPKDTSSSTELLDEPPEPNQDHSTSDI</sequence>
<name>A0A9N9RMR2_9DIPT</name>
<keyword evidence="6" id="KW-1185">Reference proteome</keyword>
<feature type="compositionally biased region" description="Acidic residues" evidence="3">
    <location>
        <begin position="663"/>
        <end position="683"/>
    </location>
</feature>
<dbReference type="AlphaFoldDB" id="A0A9N9RMR2"/>
<feature type="compositionally biased region" description="Polar residues" evidence="3">
    <location>
        <begin position="642"/>
        <end position="659"/>
    </location>
</feature>
<feature type="compositionally biased region" description="Basic and acidic residues" evidence="3">
    <location>
        <begin position="684"/>
        <end position="695"/>
    </location>
</feature>
<evidence type="ECO:0000313" key="6">
    <source>
        <dbReference type="Proteomes" id="UP001153620"/>
    </source>
</evidence>
<organism evidence="5 6">
    <name type="scientific">Chironomus riparius</name>
    <dbReference type="NCBI Taxonomy" id="315576"/>
    <lineage>
        <taxon>Eukaryota</taxon>
        <taxon>Metazoa</taxon>
        <taxon>Ecdysozoa</taxon>
        <taxon>Arthropoda</taxon>
        <taxon>Hexapoda</taxon>
        <taxon>Insecta</taxon>
        <taxon>Pterygota</taxon>
        <taxon>Neoptera</taxon>
        <taxon>Endopterygota</taxon>
        <taxon>Diptera</taxon>
        <taxon>Nematocera</taxon>
        <taxon>Chironomoidea</taxon>
        <taxon>Chironomidae</taxon>
        <taxon>Chironominae</taxon>
        <taxon>Chironomus</taxon>
    </lineage>
</organism>
<dbReference type="InterPro" id="IPR001611">
    <property type="entry name" value="Leu-rich_rpt"/>
</dbReference>
<dbReference type="OrthoDB" id="442066at2759"/>
<dbReference type="Proteomes" id="UP001153620">
    <property type="component" value="Chromosome 1"/>
</dbReference>
<evidence type="ECO:0000256" key="4">
    <source>
        <dbReference type="SAM" id="SignalP"/>
    </source>
</evidence>
<evidence type="ECO:0008006" key="7">
    <source>
        <dbReference type="Google" id="ProtNLM"/>
    </source>
</evidence>
<keyword evidence="4" id="KW-0732">Signal</keyword>
<protein>
    <recommendedName>
        <fullName evidence="7">Insulin-like growth factor-binding protein complex acid labile subunit</fullName>
    </recommendedName>
</protein>
<feature type="region of interest" description="Disordered" evidence="3">
    <location>
        <begin position="642"/>
        <end position="695"/>
    </location>
</feature>
<dbReference type="Pfam" id="PF13855">
    <property type="entry name" value="LRR_8"/>
    <property type="match status" value="3"/>
</dbReference>
<keyword evidence="2" id="KW-0677">Repeat</keyword>
<gene>
    <name evidence="5" type="ORF">CHIRRI_LOCUS2894</name>
</gene>
<dbReference type="EMBL" id="OU895877">
    <property type="protein sequence ID" value="CAG9799936.1"/>
    <property type="molecule type" value="Genomic_DNA"/>
</dbReference>
<evidence type="ECO:0000256" key="1">
    <source>
        <dbReference type="ARBA" id="ARBA00022614"/>
    </source>
</evidence>
<dbReference type="InterPro" id="IPR003591">
    <property type="entry name" value="Leu-rich_rpt_typical-subtyp"/>
</dbReference>
<reference evidence="5" key="2">
    <citation type="submission" date="2022-10" db="EMBL/GenBank/DDBJ databases">
        <authorList>
            <consortium name="ENA_rothamsted_submissions"/>
            <consortium name="culmorum"/>
            <person name="King R."/>
        </authorList>
    </citation>
    <scope>NUCLEOTIDE SEQUENCE</scope>
</reference>
<evidence type="ECO:0000313" key="5">
    <source>
        <dbReference type="EMBL" id="CAG9799936.1"/>
    </source>
</evidence>
<evidence type="ECO:0000256" key="2">
    <source>
        <dbReference type="ARBA" id="ARBA00022737"/>
    </source>
</evidence>
<feature type="signal peptide" evidence="4">
    <location>
        <begin position="1"/>
        <end position="16"/>
    </location>
</feature>
<proteinExistence type="predicted"/>
<dbReference type="InterPro" id="IPR032675">
    <property type="entry name" value="LRR_dom_sf"/>
</dbReference>
<dbReference type="PRINTS" id="PR00019">
    <property type="entry name" value="LEURICHRPT"/>
</dbReference>
<dbReference type="SUPFAM" id="SSF52058">
    <property type="entry name" value="L domain-like"/>
    <property type="match status" value="2"/>
</dbReference>
<feature type="chain" id="PRO_5040395961" description="Insulin-like growth factor-binding protein complex acid labile subunit" evidence="4">
    <location>
        <begin position="17"/>
        <end position="772"/>
    </location>
</feature>
<dbReference type="PROSITE" id="PS51450">
    <property type="entry name" value="LRR"/>
    <property type="match status" value="4"/>
</dbReference>
<accession>A0A9N9RMR2</accession>
<reference evidence="5" key="1">
    <citation type="submission" date="2022-01" db="EMBL/GenBank/DDBJ databases">
        <authorList>
            <person name="King R."/>
        </authorList>
    </citation>
    <scope>NUCLEOTIDE SEQUENCE</scope>
</reference>
<dbReference type="SMART" id="SM00365">
    <property type="entry name" value="LRR_SD22"/>
    <property type="match status" value="9"/>
</dbReference>